<feature type="compositionally biased region" description="Low complexity" evidence="5">
    <location>
        <begin position="109"/>
        <end position="119"/>
    </location>
</feature>
<dbReference type="GO" id="GO:0052699">
    <property type="term" value="P:ergothioneine biosynthetic process"/>
    <property type="evidence" value="ECO:0007669"/>
    <property type="project" value="UniProtKB-UniRule"/>
</dbReference>
<comment type="caution">
    <text evidence="7">The sequence shown here is derived from an EMBL/GenBank/DDBJ whole genome shotgun (WGS) entry which is preliminary data.</text>
</comment>
<dbReference type="InterPro" id="IPR027563">
    <property type="entry name" value="EgtE"/>
</dbReference>
<comment type="pathway">
    <text evidence="3">Amino-acid biosynthesis; ergothioneine biosynthesis.</text>
</comment>
<dbReference type="Proteomes" id="UP000481360">
    <property type="component" value="Unassembled WGS sequence"/>
</dbReference>
<keyword evidence="2 3" id="KW-0663">Pyridoxal phosphate</keyword>
<dbReference type="InterPro" id="IPR000192">
    <property type="entry name" value="Aminotrans_V_dom"/>
</dbReference>
<dbReference type="InterPro" id="IPR015424">
    <property type="entry name" value="PyrdxlP-dep_Trfase"/>
</dbReference>
<evidence type="ECO:0000313" key="7">
    <source>
        <dbReference type="EMBL" id="NGY57407.1"/>
    </source>
</evidence>
<evidence type="ECO:0000256" key="2">
    <source>
        <dbReference type="ARBA" id="ARBA00022898"/>
    </source>
</evidence>
<dbReference type="PROSITE" id="PS00595">
    <property type="entry name" value="AA_TRANSFER_CLASS_5"/>
    <property type="match status" value="1"/>
</dbReference>
<comment type="catalytic activity">
    <reaction evidence="3">
        <text>S-(hercyn-2-yl)-L-cysteine S-oxide + AH2 + H(+) = ergothioneine + pyruvate + A + NH4(+)</text>
        <dbReference type="Rhea" id="RHEA:42688"/>
        <dbReference type="ChEBI" id="CHEBI:13193"/>
        <dbReference type="ChEBI" id="CHEBI:15361"/>
        <dbReference type="ChEBI" id="CHEBI:15378"/>
        <dbReference type="ChEBI" id="CHEBI:17499"/>
        <dbReference type="ChEBI" id="CHEBI:28938"/>
        <dbReference type="ChEBI" id="CHEBI:82706"/>
        <dbReference type="ChEBI" id="CHEBI:134344"/>
    </reaction>
</comment>
<dbReference type="AlphaFoldDB" id="A0A7C9RLV7"/>
<organism evidence="7 8">
    <name type="scientific">Lentzea alba</name>
    <dbReference type="NCBI Taxonomy" id="2714351"/>
    <lineage>
        <taxon>Bacteria</taxon>
        <taxon>Bacillati</taxon>
        <taxon>Actinomycetota</taxon>
        <taxon>Actinomycetes</taxon>
        <taxon>Pseudonocardiales</taxon>
        <taxon>Pseudonocardiaceae</taxon>
        <taxon>Lentzea</taxon>
    </lineage>
</organism>
<protein>
    <recommendedName>
        <fullName evidence="3">Probable hercynylcysteine sulfoxide lyase</fullName>
        <ecNumber evidence="3">4.4.-.-</ecNumber>
    </recommendedName>
</protein>
<evidence type="ECO:0000256" key="3">
    <source>
        <dbReference type="HAMAP-Rule" id="MF_02038"/>
    </source>
</evidence>
<dbReference type="Gene3D" id="3.40.640.10">
    <property type="entry name" value="Type I PLP-dependent aspartate aminotransferase-like (Major domain)"/>
    <property type="match status" value="1"/>
</dbReference>
<dbReference type="InterPro" id="IPR015422">
    <property type="entry name" value="PyrdxlP-dep_Trfase_small"/>
</dbReference>
<dbReference type="EC" id="4.4.-.-" evidence="3"/>
<dbReference type="InterPro" id="IPR020578">
    <property type="entry name" value="Aminotrans_V_PyrdxlP_BS"/>
</dbReference>
<name>A0A7C9RLV7_9PSEU</name>
<comment type="similarity">
    <text evidence="3">Belongs to the class-V pyridoxal-phosphate-dependent aminotransferase family. EgtE subfamily.</text>
</comment>
<dbReference type="EMBL" id="JAAMPJ010000001">
    <property type="protein sequence ID" value="NGY57407.1"/>
    <property type="molecule type" value="Genomic_DNA"/>
</dbReference>
<keyword evidence="8" id="KW-1185">Reference proteome</keyword>
<dbReference type="Gene3D" id="3.90.1150.10">
    <property type="entry name" value="Aspartate Aminotransferase, domain 1"/>
    <property type="match status" value="1"/>
</dbReference>
<evidence type="ECO:0000256" key="1">
    <source>
        <dbReference type="ARBA" id="ARBA00001933"/>
    </source>
</evidence>
<comment type="function">
    <text evidence="3">Probably catalyzes the conversion of hercynylcysteine sulfoxide to ergothioneine.</text>
</comment>
<dbReference type="InterPro" id="IPR015421">
    <property type="entry name" value="PyrdxlP-dep_Trfase_major"/>
</dbReference>
<keyword evidence="7" id="KW-0032">Aminotransferase</keyword>
<proteinExistence type="inferred from homology"/>
<dbReference type="GO" id="GO:0008483">
    <property type="term" value="F:transaminase activity"/>
    <property type="evidence" value="ECO:0007669"/>
    <property type="project" value="UniProtKB-KW"/>
</dbReference>
<feature type="compositionally biased region" description="Basic and acidic residues" evidence="5">
    <location>
        <begin position="120"/>
        <end position="141"/>
    </location>
</feature>
<evidence type="ECO:0000259" key="6">
    <source>
        <dbReference type="Pfam" id="PF00266"/>
    </source>
</evidence>
<evidence type="ECO:0000313" key="8">
    <source>
        <dbReference type="Proteomes" id="UP000481360"/>
    </source>
</evidence>
<feature type="modified residue" description="N6-(pyridoxal phosphate)lysine" evidence="3">
    <location>
        <position position="371"/>
    </location>
</feature>
<dbReference type="SUPFAM" id="SSF53383">
    <property type="entry name" value="PLP-dependent transferases"/>
    <property type="match status" value="1"/>
</dbReference>
<dbReference type="HAMAP" id="MF_02038">
    <property type="entry name" value="EgtE"/>
    <property type="match status" value="1"/>
</dbReference>
<evidence type="ECO:0000256" key="5">
    <source>
        <dbReference type="SAM" id="MobiDB-lite"/>
    </source>
</evidence>
<feature type="domain" description="Aminotransferase class V" evidence="6">
    <location>
        <begin position="181"/>
        <end position="540"/>
    </location>
</feature>
<feature type="region of interest" description="Disordered" evidence="5">
    <location>
        <begin position="109"/>
        <end position="141"/>
    </location>
</feature>
<keyword evidence="7" id="KW-0808">Transferase</keyword>
<dbReference type="UniPathway" id="UPA01014"/>
<reference evidence="7 8" key="1">
    <citation type="submission" date="2020-03" db="EMBL/GenBank/DDBJ databases">
        <title>Isolation and identification of active actinomycetes.</title>
        <authorList>
            <person name="Sun X."/>
        </authorList>
    </citation>
    <scope>NUCLEOTIDE SEQUENCE [LARGE SCALE GENOMIC DNA]</scope>
    <source>
        <strain evidence="7 8">NEAU-D13</strain>
    </source>
</reference>
<dbReference type="GO" id="GO:0016846">
    <property type="term" value="F:carbon-sulfur lyase activity"/>
    <property type="evidence" value="ECO:0007669"/>
    <property type="project" value="UniProtKB-UniRule"/>
</dbReference>
<evidence type="ECO:0000256" key="4">
    <source>
        <dbReference type="RuleBase" id="RU004504"/>
    </source>
</evidence>
<comment type="cofactor">
    <cofactor evidence="1 3 4">
        <name>pyridoxal 5'-phosphate</name>
        <dbReference type="ChEBI" id="CHEBI:597326"/>
    </cofactor>
</comment>
<dbReference type="PANTHER" id="PTHR43586:SF24">
    <property type="entry name" value="BLR4730 PROTEIN"/>
    <property type="match status" value="1"/>
</dbReference>
<accession>A0A7C9RLV7</accession>
<dbReference type="PANTHER" id="PTHR43586">
    <property type="entry name" value="CYSTEINE DESULFURASE"/>
    <property type="match status" value="1"/>
</dbReference>
<keyword evidence="3" id="KW-0456">Lyase</keyword>
<sequence length="550" mass="60754">MWPSLFPQSAHHLVGVVGPELDLRHLVRSAAPEVDLLRFVEQHEDVGGVGDFQHERSVHNGPRLVQRPAGHAVRHGLDGRQRNPVLELARVPQPQVLVVDLVFELVQHPQQPPQQQRAQQPEREQHGPQPEPRHEQVDEQDLHGCQHEEHPQERLDLSAVPERATPHVLDGGTVELVSDLIFLDSAGSSIPPAPVVDEVIGHLKRETEIGGYRAAAERRDDLEAGYSVLADLFGCRPTEVAFTDSATRSWLAAFDAVPLEAGDRILVTEVEYGGNAIPVLRRAAETGAVVEVIPSDIRGQVDLDALNLDNRVKLISLVHVPTNGGLVNPVNDVTAAAREVGALVLLDACQSTGQLDLRGLDYDMLACTGRKWLRGPRGTGALVVRDEVRERLHPRLVDLHSGVWTGLNEYRLRDDARVFELWECNVADRLGMIAAARYALDRGLDVIEAEVADRAKRLREGLASIPGITVRDLGERQSGIVTFTSRDVPAMELKDRLWDLEVAVTVSQSGSTLIDMTRRGLDEVVRASPHYFVTPEEIDQALERVSRSVR</sequence>
<gene>
    <name evidence="3" type="primary">egtE</name>
    <name evidence="7" type="ORF">G7043_00525</name>
</gene>
<dbReference type="Pfam" id="PF00266">
    <property type="entry name" value="Aminotran_5"/>
    <property type="match status" value="1"/>
</dbReference>